<name>A0A0F8YF93_9ZZZZ</name>
<gene>
    <name evidence="1" type="ORF">LCGC14_3162410</name>
</gene>
<dbReference type="EMBL" id="LAZR01069936">
    <property type="protein sequence ID" value="KKK46721.1"/>
    <property type="molecule type" value="Genomic_DNA"/>
</dbReference>
<dbReference type="InterPro" id="IPR005534">
    <property type="entry name" value="Curli_assmbl/transp-comp_CsgG"/>
</dbReference>
<dbReference type="AlphaFoldDB" id="A0A0F8YF93"/>
<dbReference type="GO" id="GO:0030288">
    <property type="term" value="C:outer membrane-bounded periplasmic space"/>
    <property type="evidence" value="ECO:0007669"/>
    <property type="project" value="InterPro"/>
</dbReference>
<reference evidence="1" key="1">
    <citation type="journal article" date="2015" name="Nature">
        <title>Complex archaea that bridge the gap between prokaryotes and eukaryotes.</title>
        <authorList>
            <person name="Spang A."/>
            <person name="Saw J.H."/>
            <person name="Jorgensen S.L."/>
            <person name="Zaremba-Niedzwiedzka K."/>
            <person name="Martijn J."/>
            <person name="Lind A.E."/>
            <person name="van Eijk R."/>
            <person name="Schleper C."/>
            <person name="Guy L."/>
            <person name="Ettema T.J."/>
        </authorList>
    </citation>
    <scope>NUCLEOTIDE SEQUENCE</scope>
</reference>
<protein>
    <recommendedName>
        <fullName evidence="2">FlgO domain-containing protein</fullName>
    </recommendedName>
</protein>
<comment type="caution">
    <text evidence="1">The sequence shown here is derived from an EMBL/GenBank/DDBJ whole genome shotgun (WGS) entry which is preliminary data.</text>
</comment>
<dbReference type="Pfam" id="PF03783">
    <property type="entry name" value="CsgG"/>
    <property type="match status" value="1"/>
</dbReference>
<organism evidence="1">
    <name type="scientific">marine sediment metagenome</name>
    <dbReference type="NCBI Taxonomy" id="412755"/>
    <lineage>
        <taxon>unclassified sequences</taxon>
        <taxon>metagenomes</taxon>
        <taxon>ecological metagenomes</taxon>
    </lineage>
</organism>
<proteinExistence type="predicted"/>
<evidence type="ECO:0000313" key="1">
    <source>
        <dbReference type="EMBL" id="KKK46721.1"/>
    </source>
</evidence>
<accession>A0A0F8YF93</accession>
<feature type="non-terminal residue" evidence="1">
    <location>
        <position position="278"/>
    </location>
</feature>
<evidence type="ECO:0008006" key="2">
    <source>
        <dbReference type="Google" id="ProtNLM"/>
    </source>
</evidence>
<sequence length="278" mass="30159">MNRRTNAARVCCLAMLAGWACLSARAADDKAKPAPAPVTATVAILDYEAELPGKPKLGSQMADILTARLSMQDGLVLVERAKLGKVIDEQKLKLVGLADQKQAVKVGKLLGAKLMIIGKAFVMDKKLMIVTKVVGVETGRVVGTLRTIVLSEPLSEGIMMLSEDIAKLVRKKASQLLPNRAKLVDPLAKVRAALGKRPRPKVAVVLPERHRTRRVASRPADPAVETEIKRALISCGFKVIDTGRNDLADWARDMFKDKKHPWPAVLKDADIVIVGEAC</sequence>
<dbReference type="Gene3D" id="3.40.50.10610">
    <property type="entry name" value="ABC-type transport auxiliary lipoprotein component"/>
    <property type="match status" value="1"/>
</dbReference>